<gene>
    <name evidence="3" type="ORF">Poly51_19880</name>
</gene>
<dbReference type="GO" id="GO:0016787">
    <property type="term" value="F:hydrolase activity"/>
    <property type="evidence" value="ECO:0007669"/>
    <property type="project" value="InterPro"/>
</dbReference>
<dbReference type="AlphaFoldDB" id="A0A5C6FEL4"/>
<evidence type="ECO:0000256" key="1">
    <source>
        <dbReference type="ARBA" id="ARBA00008950"/>
    </source>
</evidence>
<evidence type="ECO:0000313" key="3">
    <source>
        <dbReference type="EMBL" id="TWU59202.1"/>
    </source>
</evidence>
<dbReference type="PANTHER" id="PTHR12905:SF0">
    <property type="entry name" value="CALCINEURIN-LIKE PHOSPHOESTERASE DOMAIN-CONTAINING PROTEIN"/>
    <property type="match status" value="1"/>
</dbReference>
<name>A0A5C6FEL4_9BACT</name>
<dbReference type="InterPro" id="IPR024654">
    <property type="entry name" value="Calcineurin-like_PHP_lpxH"/>
</dbReference>
<protein>
    <submittedName>
        <fullName evidence="3">Calcineurin-like phosphoesterase superfamily domain protein</fullName>
    </submittedName>
</protein>
<dbReference type="InterPro" id="IPR051693">
    <property type="entry name" value="UPF0046_metallophosphoest"/>
</dbReference>
<accession>A0A5C6FEL4</accession>
<dbReference type="PANTHER" id="PTHR12905">
    <property type="entry name" value="METALLOPHOSPHOESTERASE"/>
    <property type="match status" value="1"/>
</dbReference>
<comment type="similarity">
    <text evidence="1">Belongs to the metallophosphoesterase superfamily. YfcE family.</text>
</comment>
<dbReference type="RefSeq" id="WP_146456639.1">
    <property type="nucleotide sequence ID" value="NZ_SJPW01000002.1"/>
</dbReference>
<keyword evidence="4" id="KW-1185">Reference proteome</keyword>
<reference evidence="3 4" key="1">
    <citation type="submission" date="2019-02" db="EMBL/GenBank/DDBJ databases">
        <title>Deep-cultivation of Planctomycetes and their phenomic and genomic characterization uncovers novel biology.</title>
        <authorList>
            <person name="Wiegand S."/>
            <person name="Jogler M."/>
            <person name="Boedeker C."/>
            <person name="Pinto D."/>
            <person name="Vollmers J."/>
            <person name="Rivas-Marin E."/>
            <person name="Kohn T."/>
            <person name="Peeters S.H."/>
            <person name="Heuer A."/>
            <person name="Rast P."/>
            <person name="Oberbeckmann S."/>
            <person name="Bunk B."/>
            <person name="Jeske O."/>
            <person name="Meyerdierks A."/>
            <person name="Storesund J.E."/>
            <person name="Kallscheuer N."/>
            <person name="Luecker S."/>
            <person name="Lage O.M."/>
            <person name="Pohl T."/>
            <person name="Merkel B.J."/>
            <person name="Hornburger P."/>
            <person name="Mueller R.-W."/>
            <person name="Bruemmer F."/>
            <person name="Labrenz M."/>
            <person name="Spormann A.M."/>
            <person name="Op Den Camp H."/>
            <person name="Overmann J."/>
            <person name="Amann R."/>
            <person name="Jetten M.S.M."/>
            <person name="Mascher T."/>
            <person name="Medema M.H."/>
            <person name="Devos D.P."/>
            <person name="Kaster A.-K."/>
            <person name="Ovreas L."/>
            <person name="Rohde M."/>
            <person name="Galperin M.Y."/>
            <person name="Jogler C."/>
        </authorList>
    </citation>
    <scope>NUCLEOTIDE SEQUENCE [LARGE SCALE GENOMIC DNA]</scope>
    <source>
        <strain evidence="3 4">Poly51</strain>
    </source>
</reference>
<evidence type="ECO:0000259" key="2">
    <source>
        <dbReference type="Pfam" id="PF12850"/>
    </source>
</evidence>
<comment type="caution">
    <text evidence="3">The sequence shown here is derived from an EMBL/GenBank/DDBJ whole genome shotgun (WGS) entry which is preliminary data.</text>
</comment>
<sequence length="201" mass="21171">MKILCFSDLHCDRDAATKLVALAADADVVVGAGDFANRHKGLGDTLDILRTIDKPAVLVPGNGETADELRAATTSWATARVLHGDGCTIDGVEFWGVGGGIPVTPFGDWSYDFDEAQAETLLAGCPIGAVLVVHSPPIDTVDHDSSGRIRGSRSIRDAVESKKPRLVVCGHIHSDWGKRVTLGESLVLNAGPVGHLLEVDS</sequence>
<evidence type="ECO:0000313" key="4">
    <source>
        <dbReference type="Proteomes" id="UP000318288"/>
    </source>
</evidence>
<dbReference type="OrthoDB" id="332939at2"/>
<organism evidence="3 4">
    <name type="scientific">Rubripirellula tenax</name>
    <dbReference type="NCBI Taxonomy" id="2528015"/>
    <lineage>
        <taxon>Bacteria</taxon>
        <taxon>Pseudomonadati</taxon>
        <taxon>Planctomycetota</taxon>
        <taxon>Planctomycetia</taxon>
        <taxon>Pirellulales</taxon>
        <taxon>Pirellulaceae</taxon>
        <taxon>Rubripirellula</taxon>
    </lineage>
</organism>
<dbReference type="Gene3D" id="3.60.21.10">
    <property type="match status" value="1"/>
</dbReference>
<feature type="domain" description="Calcineurin-like phosphoesterase" evidence="2">
    <location>
        <begin position="1"/>
        <end position="195"/>
    </location>
</feature>
<dbReference type="SUPFAM" id="SSF56300">
    <property type="entry name" value="Metallo-dependent phosphatases"/>
    <property type="match status" value="1"/>
</dbReference>
<dbReference type="Pfam" id="PF12850">
    <property type="entry name" value="Metallophos_2"/>
    <property type="match status" value="1"/>
</dbReference>
<dbReference type="EMBL" id="SJPW01000002">
    <property type="protein sequence ID" value="TWU59202.1"/>
    <property type="molecule type" value="Genomic_DNA"/>
</dbReference>
<dbReference type="InterPro" id="IPR029052">
    <property type="entry name" value="Metallo-depent_PP-like"/>
</dbReference>
<proteinExistence type="inferred from homology"/>
<dbReference type="Proteomes" id="UP000318288">
    <property type="component" value="Unassembled WGS sequence"/>
</dbReference>